<proteinExistence type="predicted"/>
<protein>
    <recommendedName>
        <fullName evidence="2">DUF7597 domain-containing protein</fullName>
    </recommendedName>
</protein>
<dbReference type="PANTHER" id="PTHR33075:SF7">
    <property type="entry name" value="OS02G0303350 PROTEIN"/>
    <property type="match status" value="1"/>
</dbReference>
<reference evidence="3" key="1">
    <citation type="submission" date="2023-07" db="EMBL/GenBank/DDBJ databases">
        <title>A chromosome-level genome assembly of Lolium multiflorum.</title>
        <authorList>
            <person name="Chen Y."/>
            <person name="Copetti D."/>
            <person name="Kolliker R."/>
            <person name="Studer B."/>
        </authorList>
    </citation>
    <scope>NUCLEOTIDE SEQUENCE</scope>
    <source>
        <strain evidence="3">02402/16</strain>
        <tissue evidence="3">Leaf</tissue>
    </source>
</reference>
<evidence type="ECO:0000256" key="1">
    <source>
        <dbReference type="SAM" id="MobiDB-lite"/>
    </source>
</evidence>
<evidence type="ECO:0000313" key="4">
    <source>
        <dbReference type="Proteomes" id="UP001231189"/>
    </source>
</evidence>
<sequence>MATYPCDPYPHLPLGTNIIPPCIHRLRRSHHIFGGGQLLICDDWAIAAIEPPVEPEQFQGAVDIIVEFLHDQGFTIRSTSRSGMGTALLQFPNSLSLELAVSRSPFFIGDSMLRLIPHNRGLNYRDCTFTHDVWIMMMNFPLEAWMVEKIRESVSSFGRFLVWHRDNSNKACIIVKIRVTNLLDIPISHVLVENTNDAGHGQSWTSVIYILDARLIGGLGPDEDPIDDEANPHPLPNIPFGGIWDDEDLEENPADHQDHLDFNGNDAHHVPHAAPAADTEPMVHTPTLPVHGQTSSAQAFAASLATNTLNPMIEAVDSYTAMNKLMVDMLQHAPTVINNINTSRVSAVRVSTLDVIDVASADRKCLLTIYVSEPAPAPISTVQITEIIDEPPLHDLLVDSQAYLSPVHDYYDDHDASDEIMDNLDLNQSPVSVVQGDHISAKRKAAEPKDVTEVRRSTRIATKKAGYKTKEAKEKAELGNSVKITEAKQNDAKSKKAKGKNKQQQRPSSSSTHQAIIIDESAPPPPELPIETIQAIAINQCKVPPSEVTKERLNSTSG</sequence>
<comment type="caution">
    <text evidence="3">The sequence shown here is derived from an EMBL/GenBank/DDBJ whole genome shotgun (WGS) entry which is preliminary data.</text>
</comment>
<dbReference type="Pfam" id="PF24530">
    <property type="entry name" value="DUF7597"/>
    <property type="match status" value="1"/>
</dbReference>
<dbReference type="EMBL" id="JAUUTY010000007">
    <property type="protein sequence ID" value="KAK1604344.1"/>
    <property type="molecule type" value="Genomic_DNA"/>
</dbReference>
<feature type="domain" description="DUF7597" evidence="2">
    <location>
        <begin position="6"/>
        <end position="127"/>
    </location>
</feature>
<dbReference type="Proteomes" id="UP001231189">
    <property type="component" value="Unassembled WGS sequence"/>
</dbReference>
<feature type="region of interest" description="Disordered" evidence="1">
    <location>
        <begin position="480"/>
        <end position="529"/>
    </location>
</feature>
<organism evidence="3 4">
    <name type="scientific">Lolium multiflorum</name>
    <name type="common">Italian ryegrass</name>
    <name type="synonym">Lolium perenne subsp. multiflorum</name>
    <dbReference type="NCBI Taxonomy" id="4521"/>
    <lineage>
        <taxon>Eukaryota</taxon>
        <taxon>Viridiplantae</taxon>
        <taxon>Streptophyta</taxon>
        <taxon>Embryophyta</taxon>
        <taxon>Tracheophyta</taxon>
        <taxon>Spermatophyta</taxon>
        <taxon>Magnoliopsida</taxon>
        <taxon>Liliopsida</taxon>
        <taxon>Poales</taxon>
        <taxon>Poaceae</taxon>
        <taxon>BOP clade</taxon>
        <taxon>Pooideae</taxon>
        <taxon>Poodae</taxon>
        <taxon>Poeae</taxon>
        <taxon>Poeae Chloroplast Group 2 (Poeae type)</taxon>
        <taxon>Loliodinae</taxon>
        <taxon>Loliinae</taxon>
        <taxon>Lolium</taxon>
    </lineage>
</organism>
<evidence type="ECO:0000259" key="2">
    <source>
        <dbReference type="Pfam" id="PF24530"/>
    </source>
</evidence>
<dbReference type="InterPro" id="IPR056018">
    <property type="entry name" value="DUF7597"/>
</dbReference>
<name>A0AAD8QLV2_LOLMU</name>
<gene>
    <name evidence="3" type="ORF">QYE76_028017</name>
</gene>
<dbReference type="PANTHER" id="PTHR33075">
    <property type="entry name" value="OS02G0499800 PROTEIN"/>
    <property type="match status" value="1"/>
</dbReference>
<dbReference type="AlphaFoldDB" id="A0AAD8QLV2"/>
<feature type="compositionally biased region" description="Basic and acidic residues" evidence="1">
    <location>
        <begin position="485"/>
        <end position="494"/>
    </location>
</feature>
<accession>A0AAD8QLV2</accession>
<evidence type="ECO:0000313" key="3">
    <source>
        <dbReference type="EMBL" id="KAK1604344.1"/>
    </source>
</evidence>
<keyword evidence="4" id="KW-1185">Reference proteome</keyword>